<dbReference type="SUPFAM" id="SSF46966">
    <property type="entry name" value="Spectrin repeat"/>
    <property type="match status" value="12"/>
</dbReference>
<protein>
    <submittedName>
        <fullName evidence="5">Spectrin, beta, non-erythrocytic 5</fullName>
    </submittedName>
</protein>
<accession>A0A3B4YBJ7</accession>
<dbReference type="SMART" id="SM00150">
    <property type="entry name" value="SPEC"/>
    <property type="match status" value="13"/>
</dbReference>
<dbReference type="Gene3D" id="1.20.58.60">
    <property type="match status" value="13"/>
</dbReference>
<feature type="coiled-coil region" evidence="3">
    <location>
        <begin position="550"/>
        <end position="623"/>
    </location>
</feature>
<feature type="compositionally biased region" description="Polar residues" evidence="4">
    <location>
        <begin position="1675"/>
        <end position="1684"/>
    </location>
</feature>
<dbReference type="GO" id="GO:0051693">
    <property type="term" value="P:actin filament capping"/>
    <property type="evidence" value="ECO:0007669"/>
    <property type="project" value="UniProtKB-KW"/>
</dbReference>
<dbReference type="GO" id="GO:0005737">
    <property type="term" value="C:cytoplasm"/>
    <property type="evidence" value="ECO:0007669"/>
    <property type="project" value="UniProtKB-ARBA"/>
</dbReference>
<feature type="compositionally biased region" description="Basic and acidic residues" evidence="4">
    <location>
        <begin position="1954"/>
        <end position="1963"/>
    </location>
</feature>
<keyword evidence="3" id="KW-0175">Coiled coil</keyword>
<name>A0A3B4YBJ7_SERLL</name>
<feature type="compositionally biased region" description="Basic and acidic residues" evidence="4">
    <location>
        <begin position="1599"/>
        <end position="1610"/>
    </location>
</feature>
<feature type="coiled-coil region" evidence="3">
    <location>
        <begin position="1329"/>
        <end position="1356"/>
    </location>
</feature>
<evidence type="ECO:0000256" key="3">
    <source>
        <dbReference type="SAM" id="Coils"/>
    </source>
</evidence>
<keyword evidence="1" id="KW-0677">Repeat</keyword>
<dbReference type="Proteomes" id="UP000261360">
    <property type="component" value="Unplaced"/>
</dbReference>
<dbReference type="InterPro" id="IPR018159">
    <property type="entry name" value="Spectrin/alpha-actinin"/>
</dbReference>
<evidence type="ECO:0000313" key="5">
    <source>
        <dbReference type="Ensembl" id="ENSSLDP00000026917.1"/>
    </source>
</evidence>
<dbReference type="Ensembl" id="ENSSLDT00000027751.1">
    <property type="protein sequence ID" value="ENSSLDP00000026917.1"/>
    <property type="gene ID" value="ENSSLDG00000020847.1"/>
</dbReference>
<dbReference type="GeneTree" id="ENSGT00940000161549"/>
<feature type="region of interest" description="Disordered" evidence="4">
    <location>
        <begin position="1944"/>
        <end position="2047"/>
    </location>
</feature>
<dbReference type="STRING" id="1841481.ENSSLDP00000026917"/>
<feature type="coiled-coil region" evidence="3">
    <location>
        <begin position="239"/>
        <end position="266"/>
    </location>
</feature>
<proteinExistence type="predicted"/>
<dbReference type="GO" id="GO:0005856">
    <property type="term" value="C:cytoskeleton"/>
    <property type="evidence" value="ECO:0007669"/>
    <property type="project" value="UniProtKB-SubCell"/>
</dbReference>
<keyword evidence="6" id="KW-1185">Reference proteome</keyword>
<evidence type="ECO:0000256" key="1">
    <source>
        <dbReference type="ARBA" id="ARBA00022737"/>
    </source>
</evidence>
<organism evidence="5 6">
    <name type="scientific">Seriola lalandi dorsalis</name>
    <dbReference type="NCBI Taxonomy" id="1841481"/>
    <lineage>
        <taxon>Eukaryota</taxon>
        <taxon>Metazoa</taxon>
        <taxon>Chordata</taxon>
        <taxon>Craniata</taxon>
        <taxon>Vertebrata</taxon>
        <taxon>Euteleostomi</taxon>
        <taxon>Actinopterygii</taxon>
        <taxon>Neopterygii</taxon>
        <taxon>Teleostei</taxon>
        <taxon>Neoteleostei</taxon>
        <taxon>Acanthomorphata</taxon>
        <taxon>Carangaria</taxon>
        <taxon>Carangiformes</taxon>
        <taxon>Carangidae</taxon>
        <taxon>Seriola</taxon>
    </lineage>
</organism>
<dbReference type="InterPro" id="IPR002017">
    <property type="entry name" value="Spectrin_repeat"/>
</dbReference>
<evidence type="ECO:0000313" key="6">
    <source>
        <dbReference type="Proteomes" id="UP000261360"/>
    </source>
</evidence>
<dbReference type="Pfam" id="PF00435">
    <property type="entry name" value="Spectrin"/>
    <property type="match status" value="12"/>
</dbReference>
<feature type="region of interest" description="Disordered" evidence="4">
    <location>
        <begin position="1599"/>
        <end position="1861"/>
    </location>
</feature>
<sequence length="2047" mass="234198">MQSCSDVAARLIRSKHPQSAAVRETLQQLGYNLQEQLDAVDPILDLCTPQLKLRLQDVQQELVERWEELRLHTEQREEELKLACQRYLFLNTAQDYLLWCSQLIGAMAAEESISDVATADLQLAQHQQLWAEMEARQETYQQALDVGEELQTHDRNNRKEVVEKLDALQAERDKLEHQWNKKQSWLETVHLEQVFYRDVNSMDKTSSSQEILLQNGTLGNTVDETEGLIKRHEAFEKLLSSQDDKLSALKELAERLKKQLSREKSGRVQTKLKALLQRRDRIRELSVKRREELELSRMLCIFNRDVAQAEEWVSERMQKMAEDGKADLSNLQTKMKLLQKHQVFEAEILAHSEIISSVLRAGEELVSLHHPRSKEVKRSAAALQLHWEELKRAVATRGKALEDNRDFLEFLQKVEEVETWIRHKEVMINVGDVGKDYEHGVQLLKKLGEFRGSGDGVTTVDDAHITAINRLASRLERRRSADELATVRQRRQQLNDRWSKFHGDLSTYKKKLEAALVIHALIRELEEVRDRANEKMLLHGQDCGFDVESVENLIRRHEETEREVGVIQERSKALETQVSDHLRARSVMSDNLKNKQKEVQKALKTLDKEVKHRKEKLQEAHQLQLFKANQRLLLEWSVKQSSELAEKSLPKTRTEAERLIMEHQDWKAKINARTERIDSVRDFGLGLIRSGHSSKAEIQKALNQLEEAKAGLDRAWLNRNTTLDSANSAVVLFVGLSQCESWLSNKEAFLSNQDLGSSVTEVETLQRKQTQFEEALEAQVDQVDQVEKLAQTMVQQKHYDSDNIRAKSKALAARLERHGQQSRSRHKALDQSLQLQQFLSSSYQVCVWLNERNAVALDESWREPTNLQAKLLKHQSFEAEVLANRYRLDNLTKVCVCVCVCVCDFCIRSAAHTHRYCCIFDLCFLIRQDLMDTAKSFHSQGNFLAEEIQTRVVCVHVFSVRYNSLSEPLQRRRETLEAWQVLFQFYRDLEEEVAWLSDRLPSVTARDLGSSLSSSQQLLHKHQAVTQEISSRAPLVQAVQEAGRSLVRGRHFASHDIRERLEELKSLHEELMMEAERKGKLLQEALSIHTFLSEVLELELWLEEQRVGLESRDCGRSEEATEALLRRLDSVDVELENQRRTVERLQESGASLQHLGHPNSHLVSDSLPAVLQRFETLLRLSAARHVVLEDQLRLYVFEREAKELQTWLTSKKTVAESEDCGQDLEDVEVLQKKLEVLVSEVSGLGRSRLTSVQQLGRGLQQDGQARRRDDALSRLWDDLDSSIRTREQSLQSAREIHQFNHDVDELRGWMAEKEAVLDSEDQDHDLQSIQTLLRQHQALERDLALISEEVTRSREEGRALSRRQPQSRSSVTQRLKELETCWTSIQDKASQRCARLGQAEDVQRYLSHWTELMALQKEMLSLVRVEAQSVEGGDLEQLLKKHEEYRVQIDRQLSKSQAVKDEGRRLIEERNFIVCSELVEERVCELEELEVRVERVWEETRLLYEEELEILLLQRELEQAERWLSSYENTLTAEDYGDSVSDVMELLKRQEDLEAMIQAQSDRFIALQKKKTQVGQSHLVNNGGGFVDWRRDSVFTETRTFRTGDLRPEPRGSPPLETPSGESATAYRKTDRLSFSVSPPPSPSLQPEPDSPRRVSVNKKAEEESAHGPPASPTVKPQRTPNNDSSPKHPQSPPPSSPKPSPPPQTSSSSSKGPPEEDRRPRSKPPLAPKPRISSAEQTFGRRSEPPNQSEKPATPPDSPPLVRRLVAPTEPPPPPAAERRTPPESPTPSMRKRLNDLESQPDVPDSAAPPTDKQVTPPDSPTAEPITVEDSDSPDLDPPTKEQPASPAQRPKQLEDLPEENTAEVIIYPIKIISSHTNDQTVIMSVMKHSTVCAVLPQRTSRWPPINMAGAVCRENSFYRRKENTFKLMRASSVNLSLEKLAEAPDDSASSKPLDRRAESLERQSSGEGQPPPKPPHTYYNKHRYPNGGEVPTTGSQSHRNQPPSVPPPAPPDSQDTPTVTPQVTDDSMNKDKSRRGVFRKFFTKK</sequence>
<dbReference type="GO" id="GO:0016020">
    <property type="term" value="C:membrane"/>
    <property type="evidence" value="ECO:0007669"/>
    <property type="project" value="UniProtKB-ARBA"/>
</dbReference>
<dbReference type="CDD" id="cd00176">
    <property type="entry name" value="SPEC"/>
    <property type="match status" value="7"/>
</dbReference>
<dbReference type="GO" id="GO:0003779">
    <property type="term" value="F:actin binding"/>
    <property type="evidence" value="ECO:0007669"/>
    <property type="project" value="UniProtKB-KW"/>
</dbReference>
<dbReference type="PANTHER" id="PTHR11915">
    <property type="entry name" value="SPECTRIN/FILAMIN RELATED CYTOSKELETAL PROTEIN"/>
    <property type="match status" value="1"/>
</dbReference>
<keyword evidence="2" id="KW-0009">Actin-binding</keyword>
<reference evidence="5" key="2">
    <citation type="submission" date="2025-09" db="UniProtKB">
        <authorList>
            <consortium name="Ensembl"/>
        </authorList>
    </citation>
    <scope>IDENTIFICATION</scope>
</reference>
<feature type="coiled-coil region" evidence="3">
    <location>
        <begin position="1510"/>
        <end position="1563"/>
    </location>
</feature>
<feature type="compositionally biased region" description="Low complexity" evidence="4">
    <location>
        <begin position="2014"/>
        <end position="2028"/>
    </location>
</feature>
<evidence type="ECO:0000256" key="4">
    <source>
        <dbReference type="SAM" id="MobiDB-lite"/>
    </source>
</evidence>
<feature type="compositionally biased region" description="Pro residues" evidence="4">
    <location>
        <begin position="1690"/>
        <end position="1705"/>
    </location>
</feature>
<evidence type="ECO:0000256" key="2">
    <source>
        <dbReference type="ARBA" id="ARBA00023203"/>
    </source>
</evidence>
<reference evidence="5" key="1">
    <citation type="submission" date="2025-08" db="UniProtKB">
        <authorList>
            <consortium name="Ensembl"/>
        </authorList>
    </citation>
    <scope>IDENTIFICATION</scope>
</reference>
<feature type="compositionally biased region" description="Basic residues" evidence="4">
    <location>
        <begin position="2034"/>
        <end position="2047"/>
    </location>
</feature>